<protein>
    <recommendedName>
        <fullName evidence="1">Zinc-ribbon domain-containing protein</fullName>
    </recommendedName>
</protein>
<dbReference type="PIRSF" id="PIRSF012641">
    <property type="entry name" value="UCP012641"/>
    <property type="match status" value="1"/>
</dbReference>
<proteinExistence type="predicted"/>
<dbReference type="EMBL" id="JAVDXO010000010">
    <property type="protein sequence ID" value="MDR7308367.1"/>
    <property type="molecule type" value="Genomic_DNA"/>
</dbReference>
<evidence type="ECO:0000259" key="1">
    <source>
        <dbReference type="Pfam" id="PF10005"/>
    </source>
</evidence>
<dbReference type="Gene3D" id="3.40.390.70">
    <property type="match status" value="1"/>
</dbReference>
<dbReference type="InterPro" id="IPR011201">
    <property type="entry name" value="Zinc-ribbon_6_bact"/>
</dbReference>
<evidence type="ECO:0000313" key="2">
    <source>
        <dbReference type="EMBL" id="MDR7308367.1"/>
    </source>
</evidence>
<sequence>MEMVRPQDTASGHRQPLTHRIGQCQCGYPVFFRNHLCLHCGRALGYEPDTATILSLEALDEVGNWRAVAASAETGDYRRCANFSLAPQCNWLIPVSQGTQQTLCRCCRLNRMVPDQSVAENVPLWHAVEVAKRRLVSSLIALGLPVASRIDEDPARGLAFDLLVDAVPLPVTTGHRDGIITVNVNEADDAAREAIRSAMHEPYRTVLGHVRHESGHYYWSRLLEGSLWHEPFRALFGDEQQDYAAALQQHYANGPDPAWADNSVSAYASSHPWEDWAETWAHYLHMVDTLDTAVGAGMAHDQVDLLKDPFETDVLYRLAGEDDAVDTEFLAFFNAWVGLTSVLNEFSLGMGLPDFYPFVLSKSAITKLHFVHRFIRAFGESPVP</sequence>
<feature type="domain" description="Zinc-ribbon" evidence="1">
    <location>
        <begin position="23"/>
        <end position="117"/>
    </location>
</feature>
<dbReference type="InterPro" id="IPR031321">
    <property type="entry name" value="UCP012641"/>
</dbReference>
<dbReference type="Proteomes" id="UP001268089">
    <property type="component" value="Unassembled WGS sequence"/>
</dbReference>
<dbReference type="Pfam" id="PF15887">
    <property type="entry name" value="Peptidase_Mx"/>
    <property type="match status" value="1"/>
</dbReference>
<reference evidence="2 3" key="1">
    <citation type="submission" date="2023-07" db="EMBL/GenBank/DDBJ databases">
        <title>Sorghum-associated microbial communities from plants grown in Nebraska, USA.</title>
        <authorList>
            <person name="Schachtman D."/>
        </authorList>
    </citation>
    <scope>NUCLEOTIDE SEQUENCE [LARGE SCALE GENOMIC DNA]</scope>
    <source>
        <strain evidence="2 3">BE308</strain>
    </source>
</reference>
<dbReference type="Pfam" id="PF10005">
    <property type="entry name" value="Zn_ribbon_DZR_6"/>
    <property type="match status" value="1"/>
</dbReference>
<comment type="caution">
    <text evidence="2">The sequence shown here is derived from an EMBL/GenBank/DDBJ whole genome shotgun (WGS) entry which is preliminary data.</text>
</comment>
<evidence type="ECO:0000313" key="3">
    <source>
        <dbReference type="Proteomes" id="UP001268089"/>
    </source>
</evidence>
<accession>A0ABU1ZS38</accession>
<name>A0ABU1ZS38_9BURK</name>
<gene>
    <name evidence="2" type="ORF">J2X15_003676</name>
</gene>
<keyword evidence="3" id="KW-1185">Reference proteome</keyword>
<dbReference type="RefSeq" id="WP_310345588.1">
    <property type="nucleotide sequence ID" value="NZ_JAVDXO010000010.1"/>
</dbReference>
<organism evidence="2 3">
    <name type="scientific">Rhodoferax saidenbachensis</name>
    <dbReference type="NCBI Taxonomy" id="1484693"/>
    <lineage>
        <taxon>Bacteria</taxon>
        <taxon>Pseudomonadati</taxon>
        <taxon>Pseudomonadota</taxon>
        <taxon>Betaproteobacteria</taxon>
        <taxon>Burkholderiales</taxon>
        <taxon>Comamonadaceae</taxon>
        <taxon>Rhodoferax</taxon>
    </lineage>
</organism>